<feature type="binding site" evidence="2">
    <location>
        <position position="76"/>
    </location>
    <ligand>
        <name>Fe(3+)</name>
        <dbReference type="ChEBI" id="CHEBI:29034"/>
    </ligand>
</feature>
<feature type="binding site" evidence="2">
    <location>
        <position position="42"/>
    </location>
    <ligand>
        <name>Fe(3+)</name>
        <dbReference type="ChEBI" id="CHEBI:29034"/>
    </ligand>
</feature>
<keyword evidence="2" id="KW-0479">Metal-binding</keyword>
<reference evidence="2" key="2">
    <citation type="submission" date="2022-12" db="PDB data bank">
        <title>Protein 32 with aldehyde deformylating oxidase activity from Synechococcus sp.</title>
        <authorList>
            <person name="Arenas R."/>
            <person name="Wilson D.K."/>
            <person name="Mak W.S."/>
            <person name="Siegel J.B."/>
        </authorList>
    </citation>
    <scope>X-RAY CRYSTALLOGRAPHY (1.95 ANGSTROMS) OF 1-223 IN COMPLEX WITH FE(3+)</scope>
</reference>
<accession>A0ACD6B9G8</accession>
<protein>
    <submittedName>
        <fullName evidence="1">tRNA-(MS[2]IO[6]A)-hydroxylase</fullName>
    </submittedName>
</protein>
<name>A0ACD6B9G8_SYNR3</name>
<feature type="binding site" evidence="2">
    <location>
        <position position="73"/>
    </location>
    <ligand>
        <name>Fe(3+)</name>
        <dbReference type="ChEBI" id="CHEBI:29034"/>
    </ligand>
</feature>
<evidence type="ECO:0007829" key="2">
    <source>
        <dbReference type="PDB" id="8FHB"/>
    </source>
</evidence>
<gene>
    <name evidence="1" type="primary">miaE</name>
    <name evidence="1" type="ordered locus">SynRCC307_0457</name>
</gene>
<dbReference type="PDB" id="8FHB">
    <property type="method" value="X-ray"/>
    <property type="resolution" value="1.95 A"/>
    <property type="chains" value="A=1-223"/>
</dbReference>
<sequence length="223" mass="24921">MTATPSKPVASIRWLAAPSSSLWLEQAINRPDEVLIDHAHCERKAAGAALQLMFRYPSSETLAEALSPLAQEELEHFDQVLALLQRRGIALRPLPAPAYGSRLAGEIRRQEPLRQLDSFLVAGLIEARSHERMALLAEHSPDPELRALYGDLLASEARHFGLYWLLCEQHWPREVIIPRLEQLAAVEVEALSGELARPEDVRMHSVGVQLPRKNLDPVAFTPT</sequence>
<keyword evidence="2" id="KW-0002">3D-structure</keyword>
<evidence type="ECO:0000313" key="1">
    <source>
        <dbReference type="EMBL" id="CAK27360.1"/>
    </source>
</evidence>
<accession>A5GR51</accession>
<reference evidence="1" key="1">
    <citation type="submission" date="2006-05" db="EMBL/GenBank/DDBJ databases">
        <authorList>
            <person name="Genoscope"/>
        </authorList>
    </citation>
    <scope>NUCLEOTIDE SEQUENCE</scope>
</reference>
<dbReference type="EMBL" id="CT978603">
    <property type="protein sequence ID" value="CAK27360.1"/>
    <property type="molecule type" value="Genomic_DNA"/>
</dbReference>
<proteinExistence type="evidence at protein level"/>
<organism evidence="1">
    <name type="scientific">Synechococcus sp. (strain RCC307)</name>
    <dbReference type="NCBI Taxonomy" id="316278"/>
    <lineage>
        <taxon>Bacteria</taxon>
        <taxon>Bacillati</taxon>
        <taxon>Cyanobacteriota</taxon>
        <taxon>Cyanophyceae</taxon>
        <taxon>Synechococcales</taxon>
        <taxon>Synechococcaceae</taxon>
        <taxon>Synechococcus</taxon>
    </lineage>
</organism>